<sequence length="117" mass="13244">MRQIFTSFLTFSLIGCLNLYLHVDCHRELLLVSVSLGSAFRIKTTCAEGDECEGDQGALQEIFLEPLTAWIMNQINVVVKAGIHLPSLIGYPCDSCEQTVYLRRRAYCGCRLKYVHK</sequence>
<proteinExistence type="predicted"/>
<name>A0ACB8F751_9SAUR</name>
<accession>A0ACB8F751</accession>
<protein>
    <submittedName>
        <fullName evidence="1">Uncharacterized protein</fullName>
    </submittedName>
</protein>
<dbReference type="Proteomes" id="UP000827872">
    <property type="component" value="Linkage Group LG05"/>
</dbReference>
<evidence type="ECO:0000313" key="1">
    <source>
        <dbReference type="EMBL" id="KAH8001003.1"/>
    </source>
</evidence>
<dbReference type="EMBL" id="CM037618">
    <property type="protein sequence ID" value="KAH8001003.1"/>
    <property type="molecule type" value="Genomic_DNA"/>
</dbReference>
<keyword evidence="2" id="KW-1185">Reference proteome</keyword>
<reference evidence="1" key="1">
    <citation type="submission" date="2021-08" db="EMBL/GenBank/DDBJ databases">
        <title>The first chromosome-level gecko genome reveals the dynamic sex chromosomes of Neotropical dwarf geckos (Sphaerodactylidae: Sphaerodactylus).</title>
        <authorList>
            <person name="Pinto B.J."/>
            <person name="Keating S.E."/>
            <person name="Gamble T."/>
        </authorList>
    </citation>
    <scope>NUCLEOTIDE SEQUENCE</scope>
    <source>
        <strain evidence="1">TG3544</strain>
    </source>
</reference>
<organism evidence="1 2">
    <name type="scientific">Sphaerodactylus townsendi</name>
    <dbReference type="NCBI Taxonomy" id="933632"/>
    <lineage>
        <taxon>Eukaryota</taxon>
        <taxon>Metazoa</taxon>
        <taxon>Chordata</taxon>
        <taxon>Craniata</taxon>
        <taxon>Vertebrata</taxon>
        <taxon>Euteleostomi</taxon>
        <taxon>Lepidosauria</taxon>
        <taxon>Squamata</taxon>
        <taxon>Bifurcata</taxon>
        <taxon>Gekkota</taxon>
        <taxon>Sphaerodactylidae</taxon>
        <taxon>Sphaerodactylus</taxon>
    </lineage>
</organism>
<comment type="caution">
    <text evidence="1">The sequence shown here is derived from an EMBL/GenBank/DDBJ whole genome shotgun (WGS) entry which is preliminary data.</text>
</comment>
<gene>
    <name evidence="1" type="ORF">K3G42_030303</name>
</gene>
<evidence type="ECO:0000313" key="2">
    <source>
        <dbReference type="Proteomes" id="UP000827872"/>
    </source>
</evidence>